<dbReference type="KEGG" id="pami:JCM7686_2910"/>
<protein>
    <submittedName>
        <fullName evidence="1">Uncharacterized protein</fullName>
    </submittedName>
</protein>
<keyword evidence="2" id="KW-1185">Reference proteome</keyword>
<evidence type="ECO:0000313" key="2">
    <source>
        <dbReference type="Proteomes" id="UP000015480"/>
    </source>
</evidence>
<dbReference type="EMBL" id="CP006650">
    <property type="protein sequence ID" value="AGT09965.1"/>
    <property type="molecule type" value="Genomic_DNA"/>
</dbReference>
<sequence length="86" mass="9819">MIEPLKELLPLIIAAISVVVWLVRLEGRVSANDKGDTDRLDRHEARLRGLEQSIQSHALQMVRVEEALSGIKLTLDRIYTEMRERG</sequence>
<organism evidence="1 2">
    <name type="scientific">Paracoccus aminophilus JCM 7686</name>
    <dbReference type="NCBI Taxonomy" id="1367847"/>
    <lineage>
        <taxon>Bacteria</taxon>
        <taxon>Pseudomonadati</taxon>
        <taxon>Pseudomonadota</taxon>
        <taxon>Alphaproteobacteria</taxon>
        <taxon>Rhodobacterales</taxon>
        <taxon>Paracoccaceae</taxon>
        <taxon>Paracoccus</taxon>
    </lineage>
</organism>
<proteinExistence type="predicted"/>
<dbReference type="STRING" id="1367847.JCM7686_2910"/>
<dbReference type="PATRIC" id="fig|1367847.3.peg.2924"/>
<dbReference type="AlphaFoldDB" id="S5Y2J3"/>
<accession>S5Y2J3</accession>
<name>S5Y2J3_PARAH</name>
<evidence type="ECO:0000313" key="1">
    <source>
        <dbReference type="EMBL" id="AGT09965.1"/>
    </source>
</evidence>
<dbReference type="Proteomes" id="UP000015480">
    <property type="component" value="Chromosome"/>
</dbReference>
<dbReference type="RefSeq" id="WP_020951603.1">
    <property type="nucleotide sequence ID" value="NC_022041.1"/>
</dbReference>
<reference evidence="1 2" key="1">
    <citation type="journal article" date="2014" name="BMC Genomics">
        <title>Architecture and functions of a multipartite genome of the methylotrophic bacterium Paracoccus aminophilus JCM 7686, containing primary and secondary chromids.</title>
        <authorList>
            <person name="Dziewit L."/>
            <person name="Czarnecki J."/>
            <person name="Wibberg D."/>
            <person name="Radlinska M."/>
            <person name="Mrozek P."/>
            <person name="Szymczak M."/>
            <person name="Schluter A."/>
            <person name="Puhler A."/>
            <person name="Bartosik D."/>
        </authorList>
    </citation>
    <scope>NUCLEOTIDE SEQUENCE [LARGE SCALE GENOMIC DNA]</scope>
    <source>
        <strain evidence="1">JCM 7686</strain>
    </source>
</reference>
<gene>
    <name evidence="1" type="ORF">JCM7686_2910</name>
</gene>
<dbReference type="HOGENOM" id="CLU_183755_0_0_5"/>